<organism evidence="2 3">
    <name type="scientific">Bifidobacterium aemilianum</name>
    <dbReference type="NCBI Taxonomy" id="2493120"/>
    <lineage>
        <taxon>Bacteria</taxon>
        <taxon>Bacillati</taxon>
        <taxon>Actinomycetota</taxon>
        <taxon>Actinomycetes</taxon>
        <taxon>Bifidobacteriales</taxon>
        <taxon>Bifidobacteriaceae</taxon>
        <taxon>Bifidobacterium</taxon>
    </lineage>
</organism>
<dbReference type="InterPro" id="IPR030678">
    <property type="entry name" value="Peptide/Ni-bd"/>
</dbReference>
<accession>A0A366K946</accession>
<dbReference type="Proteomes" id="UP000252530">
    <property type="component" value="Unassembled WGS sequence"/>
</dbReference>
<evidence type="ECO:0000313" key="2">
    <source>
        <dbReference type="EMBL" id="RBP97688.1"/>
    </source>
</evidence>
<dbReference type="GO" id="GO:0043190">
    <property type="term" value="C:ATP-binding cassette (ABC) transporter complex"/>
    <property type="evidence" value="ECO:0007669"/>
    <property type="project" value="InterPro"/>
</dbReference>
<dbReference type="RefSeq" id="WP_113860292.1">
    <property type="nucleotide sequence ID" value="NZ_PDCG01000004.1"/>
</dbReference>
<gene>
    <name evidence="2" type="ORF">CRD60_05490</name>
</gene>
<evidence type="ECO:0000259" key="1">
    <source>
        <dbReference type="Pfam" id="PF00496"/>
    </source>
</evidence>
<dbReference type="OrthoDB" id="9796817at2"/>
<dbReference type="EMBL" id="PDCG01000004">
    <property type="protein sequence ID" value="RBP97688.1"/>
    <property type="molecule type" value="Genomic_DNA"/>
</dbReference>
<dbReference type="PANTHER" id="PTHR30290">
    <property type="entry name" value="PERIPLASMIC BINDING COMPONENT OF ABC TRANSPORTER"/>
    <property type="match status" value="1"/>
</dbReference>
<dbReference type="PIRSF" id="PIRSF002741">
    <property type="entry name" value="MppA"/>
    <property type="match status" value="1"/>
</dbReference>
<dbReference type="Pfam" id="PF00496">
    <property type="entry name" value="SBP_bac_5"/>
    <property type="match status" value="1"/>
</dbReference>
<reference evidence="2 3" key="1">
    <citation type="submission" date="2017-10" db="EMBL/GenBank/DDBJ databases">
        <title>Bifidobacterium xylocopum sp. nov. and Bifidobacterium aemilianum sp. nov., from the carpenter bee (Xylocopa violacea) digestive tract.</title>
        <authorList>
            <person name="Alberoni D."/>
            <person name="Baffoni L."/>
            <person name="Di Gioia D."/>
            <person name="Gaggia F."/>
            <person name="Biavati B."/>
        </authorList>
    </citation>
    <scope>NUCLEOTIDE SEQUENCE [LARGE SCALE GENOMIC DNA]</scope>
    <source>
        <strain evidence="2 3">XV10</strain>
    </source>
</reference>
<dbReference type="Gene3D" id="3.40.190.10">
    <property type="entry name" value="Periplasmic binding protein-like II"/>
    <property type="match status" value="1"/>
</dbReference>
<feature type="domain" description="Solute-binding protein family 5" evidence="1">
    <location>
        <begin position="97"/>
        <end position="419"/>
    </location>
</feature>
<dbReference type="SUPFAM" id="SSF53850">
    <property type="entry name" value="Periplasmic binding protein-like II"/>
    <property type="match status" value="1"/>
</dbReference>
<proteinExistence type="predicted"/>
<sequence length="512" mass="55775">MSGSHAAGHKRSGLGTWLVFLLIAALLTLLLLLGWSVGTGHLSTLLAPGKEGKSLRVGVRSIPTSLDIRKEQDKSVEQILLGNVYETLVSRDEQNQLKPGLAKEWKVSDDGLTYQFTMRNGLHFSNGHSLTAEEAVSSLKATVEGQYLGASELEGLAKVSNSDDQHLTISLSRPRPGLLRALSGRTGIVYDKANSDYGKTAVGSGPFTVSDFSAGQTIGMAKNTSYWGKQASIDKLAFLHYTDNAAMSKALKEGKIQLAIPQAREMNDKLFTGTGLQVRSGQTTEKVLLAYNSGSNSIYADEHMRQGTRHLLDTASIASSQPDAAGPLGGPISPLEPGYEDLTGLFPFDKDKGRRLLSYFSSRYIGTLDLLVPQPYQSLGETISQQLQDNGGLSVKMEVLSQEAVEQRMADGLYTLALMTMDQPEDTDIFAGDSILHYQNRRAQDLYEQVMAASNDQAYQEALKAYAREVSQNAASDWLYTRKSLVVASGKLHDYPVNMVDERLPLAAIRMD</sequence>
<dbReference type="InterPro" id="IPR039424">
    <property type="entry name" value="SBP_5"/>
</dbReference>
<keyword evidence="3" id="KW-1185">Reference proteome</keyword>
<evidence type="ECO:0000313" key="3">
    <source>
        <dbReference type="Proteomes" id="UP000252530"/>
    </source>
</evidence>
<dbReference type="Gene3D" id="3.10.105.10">
    <property type="entry name" value="Dipeptide-binding Protein, Domain 3"/>
    <property type="match status" value="1"/>
</dbReference>
<dbReference type="AlphaFoldDB" id="A0A366K946"/>
<protein>
    <submittedName>
        <fullName evidence="2">ABC transporter substrate-binding protein</fullName>
    </submittedName>
</protein>
<dbReference type="GO" id="GO:1904680">
    <property type="term" value="F:peptide transmembrane transporter activity"/>
    <property type="evidence" value="ECO:0007669"/>
    <property type="project" value="TreeGrafter"/>
</dbReference>
<dbReference type="GO" id="GO:0042597">
    <property type="term" value="C:periplasmic space"/>
    <property type="evidence" value="ECO:0007669"/>
    <property type="project" value="UniProtKB-ARBA"/>
</dbReference>
<comment type="caution">
    <text evidence="2">The sequence shown here is derived from an EMBL/GenBank/DDBJ whole genome shotgun (WGS) entry which is preliminary data.</text>
</comment>
<dbReference type="GO" id="GO:0015833">
    <property type="term" value="P:peptide transport"/>
    <property type="evidence" value="ECO:0007669"/>
    <property type="project" value="TreeGrafter"/>
</dbReference>
<name>A0A366K946_9BIFI</name>
<dbReference type="InterPro" id="IPR000914">
    <property type="entry name" value="SBP_5_dom"/>
</dbReference>